<dbReference type="FunFam" id="4.10.1060.10:FF:000004">
    <property type="entry name" value="Zinc finger Ran-binding domain-containing protein 2"/>
    <property type="match status" value="1"/>
</dbReference>
<dbReference type="GO" id="GO:0001530">
    <property type="term" value="F:lipopolysaccharide binding"/>
    <property type="evidence" value="ECO:0007669"/>
    <property type="project" value="TreeGrafter"/>
</dbReference>
<dbReference type="GO" id="GO:0008270">
    <property type="term" value="F:zinc ion binding"/>
    <property type="evidence" value="ECO:0007669"/>
    <property type="project" value="UniProtKB-KW"/>
</dbReference>
<accession>A0A5S6QQK8</accession>
<dbReference type="InterPro" id="IPR001876">
    <property type="entry name" value="Znf_RanBP2"/>
</dbReference>
<evidence type="ECO:0000256" key="12">
    <source>
        <dbReference type="PROSITE-ProRule" id="PRU00322"/>
    </source>
</evidence>
<sequence length="335" mass="37322">MSSRPVISENEWICGGSRCQQVNNGSRTSCEYCGRSKPRGKGQVGHEIGKEAAEKSKGLFAAEDWSCSKCGNINWARRLQCNICNAAKCGEVEARTGYGGGYMDRQQVEHRRNESDDEYDHFGRRKKRGINESDSRRSVRDESPRSERSNGRVEQDDNESDDEDDEDDDEESGSDLAKYDLVDFTDEPESKTAERDGEKNLESSRTVVDKKGDSHSLSNDTSSSELSSASSDRSNSVSSHSSSAKGRRRHKGNNRAAGRREVVAVAVSRRRHVAEADRQEVGVVQQRNVAGVDAYLTGVRFVRRVLSQHVVQQGNQATFKQLLDWHAQQEGIVAF</sequence>
<protein>
    <recommendedName>
        <fullName evidence="2 11">Zinc finger Ran-binding domain-containing protein 2</fullName>
    </recommendedName>
</protein>
<evidence type="ECO:0000256" key="4">
    <source>
        <dbReference type="ARBA" id="ARBA00022723"/>
    </source>
</evidence>
<evidence type="ECO:0000256" key="8">
    <source>
        <dbReference type="ARBA" id="ARBA00022884"/>
    </source>
</evidence>
<evidence type="ECO:0000256" key="13">
    <source>
        <dbReference type="SAM" id="MobiDB-lite"/>
    </source>
</evidence>
<feature type="compositionally biased region" description="Acidic residues" evidence="13">
    <location>
        <begin position="156"/>
        <end position="173"/>
    </location>
</feature>
<evidence type="ECO:0000256" key="2">
    <source>
        <dbReference type="ARBA" id="ARBA00017543"/>
    </source>
</evidence>
<evidence type="ECO:0000256" key="11">
    <source>
        <dbReference type="PIRNR" id="PIRNR037956"/>
    </source>
</evidence>
<evidence type="ECO:0000313" key="15">
    <source>
        <dbReference type="Proteomes" id="UP000046395"/>
    </source>
</evidence>
<dbReference type="Gene3D" id="4.10.1060.10">
    <property type="entry name" value="Zinc finger, RanBP2-type"/>
    <property type="match status" value="2"/>
</dbReference>
<keyword evidence="8 11" id="KW-0694">RNA-binding</keyword>
<evidence type="ECO:0000256" key="7">
    <source>
        <dbReference type="ARBA" id="ARBA00022833"/>
    </source>
</evidence>
<dbReference type="PANTHER" id="PTHR12999:SF17">
    <property type="entry name" value="ZINC FINGER RAN-BINDING DOMAIN-CONTAINING PROTEIN 2"/>
    <property type="match status" value="1"/>
</dbReference>
<keyword evidence="5" id="KW-0677">Repeat</keyword>
<feature type="domain" description="RanBP2-type" evidence="14">
    <location>
        <begin position="8"/>
        <end position="39"/>
    </location>
</feature>
<feature type="compositionally biased region" description="Low complexity" evidence="13">
    <location>
        <begin position="215"/>
        <end position="244"/>
    </location>
</feature>
<evidence type="ECO:0000256" key="1">
    <source>
        <dbReference type="ARBA" id="ARBA00004123"/>
    </source>
</evidence>
<feature type="compositionally biased region" description="Basic and acidic residues" evidence="13">
    <location>
        <begin position="188"/>
        <end position="214"/>
    </location>
</feature>
<dbReference type="STRING" id="70415.A0A5S6QQK8"/>
<dbReference type="WBParaSite" id="TMUE_2000009172.1">
    <property type="protein sequence ID" value="TMUE_2000009172.1"/>
    <property type="gene ID" value="WBGene00286278"/>
</dbReference>
<evidence type="ECO:0000256" key="10">
    <source>
        <dbReference type="ARBA" id="ARBA00025731"/>
    </source>
</evidence>
<evidence type="ECO:0000256" key="3">
    <source>
        <dbReference type="ARBA" id="ARBA00022553"/>
    </source>
</evidence>
<dbReference type="GO" id="GO:0003723">
    <property type="term" value="F:RNA binding"/>
    <property type="evidence" value="ECO:0007669"/>
    <property type="project" value="UniProtKB-KW"/>
</dbReference>
<evidence type="ECO:0000256" key="9">
    <source>
        <dbReference type="ARBA" id="ARBA00023242"/>
    </source>
</evidence>
<reference evidence="16" key="1">
    <citation type="submission" date="2019-12" db="UniProtKB">
        <authorList>
            <consortium name="WormBaseParasite"/>
        </authorList>
    </citation>
    <scope>IDENTIFICATION</scope>
</reference>
<keyword evidence="6 12" id="KW-0863">Zinc-finger</keyword>
<evidence type="ECO:0000256" key="5">
    <source>
        <dbReference type="ARBA" id="ARBA00022737"/>
    </source>
</evidence>
<proteinExistence type="inferred from homology"/>
<dbReference type="Proteomes" id="UP000046395">
    <property type="component" value="Unassembled WGS sequence"/>
</dbReference>
<dbReference type="SMART" id="SM00547">
    <property type="entry name" value="ZnF_RBZ"/>
    <property type="match status" value="2"/>
</dbReference>
<keyword evidence="15" id="KW-1185">Reference proteome</keyword>
<feature type="compositionally biased region" description="Basic and acidic residues" evidence="13">
    <location>
        <begin position="129"/>
        <end position="155"/>
    </location>
</feature>
<keyword evidence="4 11" id="KW-0479">Metal-binding</keyword>
<feature type="region of interest" description="Disordered" evidence="13">
    <location>
        <begin position="97"/>
        <end position="259"/>
    </location>
</feature>
<organism evidence="15 16">
    <name type="scientific">Trichuris muris</name>
    <name type="common">Mouse whipworm</name>
    <dbReference type="NCBI Taxonomy" id="70415"/>
    <lineage>
        <taxon>Eukaryota</taxon>
        <taxon>Metazoa</taxon>
        <taxon>Ecdysozoa</taxon>
        <taxon>Nematoda</taxon>
        <taxon>Enoplea</taxon>
        <taxon>Dorylaimia</taxon>
        <taxon>Trichinellida</taxon>
        <taxon>Trichuridae</taxon>
        <taxon>Trichuris</taxon>
    </lineage>
</organism>
<keyword evidence="9 11" id="KW-0539">Nucleus</keyword>
<evidence type="ECO:0000256" key="6">
    <source>
        <dbReference type="ARBA" id="ARBA00022771"/>
    </source>
</evidence>
<dbReference type="PANTHER" id="PTHR12999">
    <property type="entry name" value="ZINC FINGER RAN-BINDING DOMAIN-CONTAINING PROTEIN 2 ZRANB2-RELATED"/>
    <property type="match status" value="1"/>
</dbReference>
<dbReference type="GO" id="GO:0006396">
    <property type="term" value="P:RNA processing"/>
    <property type="evidence" value="ECO:0007669"/>
    <property type="project" value="InterPro"/>
</dbReference>
<comment type="subcellular location">
    <subcellularLocation>
        <location evidence="1 11">Nucleus</location>
    </subcellularLocation>
</comment>
<evidence type="ECO:0000259" key="14">
    <source>
        <dbReference type="PROSITE" id="PS50199"/>
    </source>
</evidence>
<dbReference type="PROSITE" id="PS50199">
    <property type="entry name" value="ZF_RANBP2_2"/>
    <property type="match status" value="2"/>
</dbReference>
<dbReference type="InterPro" id="IPR036443">
    <property type="entry name" value="Znf_RanBP2_sf"/>
</dbReference>
<dbReference type="AlphaFoldDB" id="A0A5S6QQK8"/>
<keyword evidence="7 11" id="KW-0862">Zinc</keyword>
<dbReference type="SUPFAM" id="SSF90209">
    <property type="entry name" value="Ran binding protein zinc finger-like"/>
    <property type="match status" value="2"/>
</dbReference>
<dbReference type="GO" id="GO:0005634">
    <property type="term" value="C:nucleus"/>
    <property type="evidence" value="ECO:0007669"/>
    <property type="project" value="UniProtKB-SubCell"/>
</dbReference>
<name>A0A5S6QQK8_TRIMR</name>
<dbReference type="InterPro" id="IPR017337">
    <property type="entry name" value="ZRANB2"/>
</dbReference>
<dbReference type="PROSITE" id="PS01358">
    <property type="entry name" value="ZF_RANBP2_1"/>
    <property type="match status" value="2"/>
</dbReference>
<keyword evidence="3" id="KW-0597">Phosphoprotein</keyword>
<dbReference type="PIRSF" id="PIRSF037956">
    <property type="entry name" value="UCP037956_ZnF_Ran"/>
    <property type="match status" value="1"/>
</dbReference>
<evidence type="ECO:0000313" key="16">
    <source>
        <dbReference type="WBParaSite" id="TMUE_2000009172.1"/>
    </source>
</evidence>
<comment type="similarity">
    <text evidence="10 11">Belongs to the ZRANB2 family.</text>
</comment>
<feature type="domain" description="RanBP2-type" evidence="14">
    <location>
        <begin position="61"/>
        <end position="90"/>
    </location>
</feature>